<evidence type="ECO:0000256" key="1">
    <source>
        <dbReference type="ARBA" id="ARBA00004162"/>
    </source>
</evidence>
<dbReference type="EMBL" id="JACJJL010000004">
    <property type="protein sequence ID" value="MBM6660911.1"/>
    <property type="molecule type" value="Genomic_DNA"/>
</dbReference>
<dbReference type="Proteomes" id="UP000764045">
    <property type="component" value="Unassembled WGS sequence"/>
</dbReference>
<comment type="subcellular location">
    <subcellularLocation>
        <location evidence="1">Cell membrane</location>
        <topology evidence="1">Single-pass membrane protein</topology>
    </subcellularLocation>
</comment>
<organism evidence="8 9">
    <name type="scientific">Marseilla massiliensis</name>
    <dbReference type="NCBI Taxonomy" id="1841864"/>
    <lineage>
        <taxon>Bacteria</taxon>
        <taxon>Pseudomonadati</taxon>
        <taxon>Bacteroidota</taxon>
        <taxon>Bacteroidia</taxon>
        <taxon>Bacteroidales</taxon>
        <taxon>Prevotellaceae</taxon>
        <taxon>Marseilla</taxon>
    </lineage>
</organism>
<dbReference type="GO" id="GO:0005886">
    <property type="term" value="C:plasma membrane"/>
    <property type="evidence" value="ECO:0007669"/>
    <property type="project" value="UniProtKB-SubCell"/>
</dbReference>
<comment type="caution">
    <text evidence="8">The sequence shown here is derived from an EMBL/GenBank/DDBJ whole genome shotgun (WGS) entry which is preliminary data.</text>
</comment>
<keyword evidence="9" id="KW-1185">Reference proteome</keyword>
<evidence type="ECO:0000256" key="2">
    <source>
        <dbReference type="ARBA" id="ARBA00022475"/>
    </source>
</evidence>
<keyword evidence="5 6" id="KW-0472">Membrane</keyword>
<evidence type="ECO:0000256" key="3">
    <source>
        <dbReference type="ARBA" id="ARBA00022692"/>
    </source>
</evidence>
<accession>A0A939B3V1</accession>
<keyword evidence="4 6" id="KW-1133">Transmembrane helix</keyword>
<dbReference type="AlphaFoldDB" id="A0A939B3V1"/>
<evidence type="ECO:0000313" key="8">
    <source>
        <dbReference type="EMBL" id="MBM6660911.1"/>
    </source>
</evidence>
<evidence type="ECO:0000256" key="4">
    <source>
        <dbReference type="ARBA" id="ARBA00022989"/>
    </source>
</evidence>
<feature type="transmembrane region" description="Helical" evidence="6">
    <location>
        <begin position="35"/>
        <end position="59"/>
    </location>
</feature>
<keyword evidence="3 6" id="KW-0812">Transmembrane</keyword>
<evidence type="ECO:0000313" key="9">
    <source>
        <dbReference type="Proteomes" id="UP000764045"/>
    </source>
</evidence>
<protein>
    <submittedName>
        <fullName evidence="8">PspC domain-containing protein</fullName>
    </submittedName>
</protein>
<dbReference type="InterPro" id="IPR007168">
    <property type="entry name" value="Phageshock_PspC_N"/>
</dbReference>
<evidence type="ECO:0000256" key="6">
    <source>
        <dbReference type="SAM" id="Phobius"/>
    </source>
</evidence>
<dbReference type="RefSeq" id="WP_205108123.1">
    <property type="nucleotide sequence ID" value="NZ_CAWUJD010000001.1"/>
</dbReference>
<name>A0A939B3V1_9BACT</name>
<evidence type="ECO:0000256" key="5">
    <source>
        <dbReference type="ARBA" id="ARBA00023136"/>
    </source>
</evidence>
<dbReference type="PANTHER" id="PTHR33885:SF3">
    <property type="entry name" value="PHAGE SHOCK PROTEIN C"/>
    <property type="match status" value="1"/>
</dbReference>
<gene>
    <name evidence="8" type="ORF">H6B30_03930</name>
</gene>
<proteinExistence type="predicted"/>
<keyword evidence="2" id="KW-1003">Cell membrane</keyword>
<dbReference type="Pfam" id="PF04024">
    <property type="entry name" value="PspC"/>
    <property type="match status" value="1"/>
</dbReference>
<reference evidence="8 9" key="1">
    <citation type="journal article" date="2021" name="Sci. Rep.">
        <title>The distribution of antibiotic resistance genes in chicken gut microbiota commensals.</title>
        <authorList>
            <person name="Juricova H."/>
            <person name="Matiasovicova J."/>
            <person name="Kubasova T."/>
            <person name="Cejkova D."/>
            <person name="Rychlik I."/>
        </authorList>
    </citation>
    <scope>NUCLEOTIDE SEQUENCE [LARGE SCALE GENOMIC DNA]</scope>
    <source>
        <strain evidence="8 9">An819</strain>
    </source>
</reference>
<sequence>MYSGKRLTLSDDRMLGGVCGGLAEYFGLDPTLVRIAYALLTAFTAFSGIILYPILYWIIPSKN</sequence>
<dbReference type="PANTHER" id="PTHR33885">
    <property type="entry name" value="PHAGE SHOCK PROTEIN C"/>
    <property type="match status" value="1"/>
</dbReference>
<feature type="domain" description="Phage shock protein PspC N-terminal" evidence="7">
    <location>
        <begin position="5"/>
        <end position="61"/>
    </location>
</feature>
<dbReference type="InterPro" id="IPR052027">
    <property type="entry name" value="PspC"/>
</dbReference>
<evidence type="ECO:0000259" key="7">
    <source>
        <dbReference type="Pfam" id="PF04024"/>
    </source>
</evidence>